<gene>
    <name evidence="3" type="ORF">OJAV_G00009540</name>
</gene>
<evidence type="ECO:0000256" key="1">
    <source>
        <dbReference type="SAM" id="Coils"/>
    </source>
</evidence>
<evidence type="ECO:0000313" key="3">
    <source>
        <dbReference type="EMBL" id="RVE76359.1"/>
    </source>
</evidence>
<protein>
    <recommendedName>
        <fullName evidence="5">Coiled-coil domain-containing protein 40</fullName>
    </recommendedName>
</protein>
<dbReference type="EMBL" id="CM012437">
    <property type="protein sequence ID" value="RVE76359.1"/>
    <property type="molecule type" value="Genomic_DNA"/>
</dbReference>
<feature type="coiled-coil region" evidence="1">
    <location>
        <begin position="672"/>
        <end position="706"/>
    </location>
</feature>
<dbReference type="Proteomes" id="UP000283210">
    <property type="component" value="Chromosome 1"/>
</dbReference>
<dbReference type="GO" id="GO:0035082">
    <property type="term" value="P:axoneme assembly"/>
    <property type="evidence" value="ECO:0007669"/>
    <property type="project" value="InterPro"/>
</dbReference>
<feature type="region of interest" description="Disordered" evidence="2">
    <location>
        <begin position="1"/>
        <end position="70"/>
    </location>
</feature>
<organism evidence="3 4">
    <name type="scientific">Oryzias javanicus</name>
    <name type="common">Javanese ricefish</name>
    <name type="synonym">Aplocheilus javanicus</name>
    <dbReference type="NCBI Taxonomy" id="123683"/>
    <lineage>
        <taxon>Eukaryota</taxon>
        <taxon>Metazoa</taxon>
        <taxon>Chordata</taxon>
        <taxon>Craniata</taxon>
        <taxon>Vertebrata</taxon>
        <taxon>Euteleostomi</taxon>
        <taxon>Actinopterygii</taxon>
        <taxon>Neopterygii</taxon>
        <taxon>Teleostei</taxon>
        <taxon>Neoteleostei</taxon>
        <taxon>Acanthomorphata</taxon>
        <taxon>Ovalentaria</taxon>
        <taxon>Atherinomorphae</taxon>
        <taxon>Beloniformes</taxon>
        <taxon>Adrianichthyidae</taxon>
        <taxon>Oryziinae</taxon>
        <taxon>Oryzias</taxon>
    </lineage>
</organism>
<sequence>MDPIPREDGGGPEPDSDGATAGPSAEGSCADQPIDSVPQQDSSSAVPEIVSPLPLSPHLSGLNTSEDMMDAESPREEFIILDHEHPLISRYEAALSRKLRNHLERINLTLNEKVAAEKEEDGRINDLYIQMHKVQEQLARGQSRLEAGRQARAAAEAKRLQAQDQLQEARSRYSNVSSLKSQATAKVSKLQAESDKVMRDLVFTQGVSEDLHSKVQTMNNVKHKAGAKKAHAEEELLKQDLYLDRLTKEMVRLSERVVMQQLYTEAQAEETLTGREALCEAEADMELLLIKHKQLQQQWNSSLMTITKQSEALHAMQEAVRSVKNEALVMEREIQGYKKSNNEEQEKNEKLTVQQYWLDVECGVSEKQINQTQAKKEAIQAHYSACLRTLEETTRSLDVLKKDSLLCQSEVNDQRKQLEKQSALRLELEGKVMTKMQQKLTNDRTAKHYQQLHTKMTALKKEKMHQLHLLENELLAVKTENHHLEETLSSLLLTQKALNDKIADYNKALTIQEARLSSLHQDIEQRLSQAISFNNKIAQITANTQREDLSPLQVRVKEVQSQIETIAAHIQDRKQVWMKQEKTFLEMIQRNEAKAREIRKLQTEQTGLQQRRLRLQSHVNVEEREAAEQEEQLKSLRRDLVNLVCLLGRNQHLRQAVEDENALMEADFVHALKEAERESISAQVTLEEAQEETEALMNSLLEAERCILLWGRKTQILKETRSAVESLMKDEEIQKTKEEIHHLELRAAQLKKQQERLMRESELIVDKRENLILRREAMALAPPKPGTEGVLQRSVKVLRGKCKEAQKHLMELEQTVRELQENHAGLTDALVQERQQLTELLSSSNILDSELANLQDAKDRNFARLLLLQNRNKKLHLVSEGSYKASSSSQSVEAALQGQMTAVRDVSNILSDVCREFPQHREALRRVSRVLVLHREGNSS</sequence>
<dbReference type="GO" id="GO:0060287">
    <property type="term" value="P:epithelial cilium movement involved in determination of left/right asymmetry"/>
    <property type="evidence" value="ECO:0007669"/>
    <property type="project" value="TreeGrafter"/>
</dbReference>
<evidence type="ECO:0000256" key="2">
    <source>
        <dbReference type="SAM" id="MobiDB-lite"/>
    </source>
</evidence>
<dbReference type="InterPro" id="IPR037386">
    <property type="entry name" value="CCDC40"/>
</dbReference>
<feature type="coiled-coil region" evidence="1">
    <location>
        <begin position="795"/>
        <end position="836"/>
    </location>
</feature>
<dbReference type="GO" id="GO:0005576">
    <property type="term" value="C:extracellular region"/>
    <property type="evidence" value="ECO:0007669"/>
    <property type="project" value="GOC"/>
</dbReference>
<feature type="compositionally biased region" description="Low complexity" evidence="2">
    <location>
        <begin position="51"/>
        <end position="60"/>
    </location>
</feature>
<feature type="coiled-coil region" evidence="1">
    <location>
        <begin position="591"/>
        <end position="646"/>
    </location>
</feature>
<evidence type="ECO:0000313" key="4">
    <source>
        <dbReference type="Proteomes" id="UP000283210"/>
    </source>
</evidence>
<dbReference type="OrthoDB" id="188741at2759"/>
<proteinExistence type="predicted"/>
<reference evidence="3 4" key="1">
    <citation type="submission" date="2018-11" db="EMBL/GenBank/DDBJ databases">
        <authorList>
            <person name="Lopez-Roques C."/>
            <person name="Donnadieu C."/>
            <person name="Bouchez O."/>
            <person name="Klopp C."/>
            <person name="Cabau C."/>
            <person name="Zahm M."/>
        </authorList>
    </citation>
    <scope>NUCLEOTIDE SEQUENCE [LARGE SCALE GENOMIC DNA]</scope>
    <source>
        <strain evidence="3">RS831</strain>
        <tissue evidence="3">Whole body</tissue>
    </source>
</reference>
<dbReference type="PANTHER" id="PTHR16275">
    <property type="entry name" value="COILED-COIL DOMAIN-CONTAINING PROTEIN 40"/>
    <property type="match status" value="1"/>
</dbReference>
<dbReference type="AlphaFoldDB" id="A0A3S2UQY3"/>
<dbReference type="PANTHER" id="PTHR16275:SF8">
    <property type="entry name" value="COILED-COIL DOMAIN-CONTAINING PROTEIN 40"/>
    <property type="match status" value="1"/>
</dbReference>
<dbReference type="GO" id="GO:0005737">
    <property type="term" value="C:cytoplasm"/>
    <property type="evidence" value="ECO:0007669"/>
    <property type="project" value="TreeGrafter"/>
</dbReference>
<reference evidence="3 4" key="2">
    <citation type="submission" date="2019-01" db="EMBL/GenBank/DDBJ databases">
        <title>A chromosome length genome reference of the Java medaka (oryzias javanicus).</title>
        <authorList>
            <person name="Herpin A."/>
            <person name="Takehana Y."/>
            <person name="Naruse K."/>
            <person name="Ansai S."/>
            <person name="Kawaguchi M."/>
        </authorList>
    </citation>
    <scope>NUCLEOTIDE SEQUENCE [LARGE SCALE GENOMIC DNA]</scope>
    <source>
        <strain evidence="3">RS831</strain>
        <tissue evidence="3">Whole body</tissue>
    </source>
</reference>
<accession>A0A3S2UQY3</accession>
<dbReference type="GO" id="GO:0005929">
    <property type="term" value="C:cilium"/>
    <property type="evidence" value="ECO:0007669"/>
    <property type="project" value="TreeGrafter"/>
</dbReference>
<evidence type="ECO:0008006" key="5">
    <source>
        <dbReference type="Google" id="ProtNLM"/>
    </source>
</evidence>
<keyword evidence="4" id="KW-1185">Reference proteome</keyword>
<dbReference type="GO" id="GO:0001947">
    <property type="term" value="P:heart looping"/>
    <property type="evidence" value="ECO:0007669"/>
    <property type="project" value="TreeGrafter"/>
</dbReference>
<keyword evidence="1" id="KW-0175">Coiled coil</keyword>
<feature type="coiled-coil region" evidence="1">
    <location>
        <begin position="313"/>
        <end position="354"/>
    </location>
</feature>
<name>A0A3S2UQY3_ORYJA</name>
<feature type="coiled-coil region" evidence="1">
    <location>
        <begin position="733"/>
        <end position="770"/>
    </location>
</feature>